<dbReference type="Proteomes" id="UP000009168">
    <property type="component" value="Unassembled WGS sequence"/>
</dbReference>
<dbReference type="RefSeq" id="XP_012655982.1">
    <property type="nucleotide sequence ID" value="XM_012800528.1"/>
</dbReference>
<sequence>MIFLSQAIRLFQIRHLVSILMILFRLALRISTQVCSHFIFSQVFFIGNLRNSLDCRKIWGRQRQLPSFLCIFLTNQLCPSKHCEGYMPCIANQSELKCIPFSINRQCLLMIRLILFYANNNNYEILIKLDQVIQKDFV</sequence>
<dbReference type="KEGG" id="tet:TTHERM_000711929"/>
<dbReference type="AlphaFoldDB" id="W7XFC2"/>
<organism evidence="1 2">
    <name type="scientific">Tetrahymena thermophila (strain SB210)</name>
    <dbReference type="NCBI Taxonomy" id="312017"/>
    <lineage>
        <taxon>Eukaryota</taxon>
        <taxon>Sar</taxon>
        <taxon>Alveolata</taxon>
        <taxon>Ciliophora</taxon>
        <taxon>Intramacronucleata</taxon>
        <taxon>Oligohymenophorea</taxon>
        <taxon>Hymenostomatida</taxon>
        <taxon>Tetrahymenina</taxon>
        <taxon>Tetrahymenidae</taxon>
        <taxon>Tetrahymena</taxon>
    </lineage>
</organism>
<protein>
    <submittedName>
        <fullName evidence="1">Uncharacterized protein</fullName>
    </submittedName>
</protein>
<dbReference type="GeneID" id="24440330"/>
<gene>
    <name evidence="1" type="ORF">TTHERM_000711929</name>
</gene>
<evidence type="ECO:0000313" key="2">
    <source>
        <dbReference type="Proteomes" id="UP000009168"/>
    </source>
</evidence>
<keyword evidence="2" id="KW-1185">Reference proteome</keyword>
<name>W7XFC2_TETTS</name>
<dbReference type="InParanoid" id="W7XFC2"/>
<accession>W7XFC2</accession>
<reference evidence="2" key="1">
    <citation type="journal article" date="2006" name="PLoS Biol.">
        <title>Macronuclear genome sequence of the ciliate Tetrahymena thermophila, a model eukaryote.</title>
        <authorList>
            <person name="Eisen J.A."/>
            <person name="Coyne R.S."/>
            <person name="Wu M."/>
            <person name="Wu D."/>
            <person name="Thiagarajan M."/>
            <person name="Wortman J.R."/>
            <person name="Badger J.H."/>
            <person name="Ren Q."/>
            <person name="Amedeo P."/>
            <person name="Jones K.M."/>
            <person name="Tallon L.J."/>
            <person name="Delcher A.L."/>
            <person name="Salzberg S.L."/>
            <person name="Silva J.C."/>
            <person name="Haas B.J."/>
            <person name="Majoros W.H."/>
            <person name="Farzad M."/>
            <person name="Carlton J.M."/>
            <person name="Smith R.K. Jr."/>
            <person name="Garg J."/>
            <person name="Pearlman R.E."/>
            <person name="Karrer K.M."/>
            <person name="Sun L."/>
            <person name="Manning G."/>
            <person name="Elde N.C."/>
            <person name="Turkewitz A.P."/>
            <person name="Asai D.J."/>
            <person name="Wilkes D.E."/>
            <person name="Wang Y."/>
            <person name="Cai H."/>
            <person name="Collins K."/>
            <person name="Stewart B.A."/>
            <person name="Lee S.R."/>
            <person name="Wilamowska K."/>
            <person name="Weinberg Z."/>
            <person name="Ruzzo W.L."/>
            <person name="Wloga D."/>
            <person name="Gaertig J."/>
            <person name="Frankel J."/>
            <person name="Tsao C.-C."/>
            <person name="Gorovsky M.A."/>
            <person name="Keeling P.J."/>
            <person name="Waller R.F."/>
            <person name="Patron N.J."/>
            <person name="Cherry J.M."/>
            <person name="Stover N.A."/>
            <person name="Krieger C.J."/>
            <person name="del Toro C."/>
            <person name="Ryder H.F."/>
            <person name="Williamson S.C."/>
            <person name="Barbeau R.A."/>
            <person name="Hamilton E.P."/>
            <person name="Orias E."/>
        </authorList>
    </citation>
    <scope>NUCLEOTIDE SEQUENCE [LARGE SCALE GENOMIC DNA]</scope>
    <source>
        <strain evidence="2">SB210</strain>
    </source>
</reference>
<dbReference type="EMBL" id="GG662338">
    <property type="protein sequence ID" value="EWS71479.1"/>
    <property type="molecule type" value="Genomic_DNA"/>
</dbReference>
<proteinExistence type="predicted"/>
<evidence type="ECO:0000313" key="1">
    <source>
        <dbReference type="EMBL" id="EWS71479.1"/>
    </source>
</evidence>